<name>A0A7S4QK57_9DINO</name>
<feature type="compositionally biased region" description="Low complexity" evidence="1">
    <location>
        <begin position="368"/>
        <end position="406"/>
    </location>
</feature>
<feature type="signal peptide" evidence="2">
    <location>
        <begin position="1"/>
        <end position="24"/>
    </location>
</feature>
<feature type="region of interest" description="Disordered" evidence="1">
    <location>
        <begin position="274"/>
        <end position="423"/>
    </location>
</feature>
<gene>
    <name evidence="3" type="ORF">AMON00008_LOCUS21744</name>
</gene>
<reference evidence="3" key="1">
    <citation type="submission" date="2021-01" db="EMBL/GenBank/DDBJ databases">
        <authorList>
            <person name="Corre E."/>
            <person name="Pelletier E."/>
            <person name="Niang G."/>
            <person name="Scheremetjew M."/>
            <person name="Finn R."/>
            <person name="Kale V."/>
            <person name="Holt S."/>
            <person name="Cochrane G."/>
            <person name="Meng A."/>
            <person name="Brown T."/>
            <person name="Cohen L."/>
        </authorList>
    </citation>
    <scope>NUCLEOTIDE SEQUENCE</scope>
    <source>
        <strain evidence="3">CCMP3105</strain>
    </source>
</reference>
<feature type="compositionally biased region" description="Polar residues" evidence="1">
    <location>
        <begin position="407"/>
        <end position="419"/>
    </location>
</feature>
<feature type="compositionally biased region" description="Pro residues" evidence="1">
    <location>
        <begin position="340"/>
        <end position="367"/>
    </location>
</feature>
<feature type="chain" id="PRO_5030783520" evidence="2">
    <location>
        <begin position="25"/>
        <end position="439"/>
    </location>
</feature>
<organism evidence="3">
    <name type="scientific">Alexandrium monilatum</name>
    <dbReference type="NCBI Taxonomy" id="311494"/>
    <lineage>
        <taxon>Eukaryota</taxon>
        <taxon>Sar</taxon>
        <taxon>Alveolata</taxon>
        <taxon>Dinophyceae</taxon>
        <taxon>Gonyaulacales</taxon>
        <taxon>Pyrocystaceae</taxon>
        <taxon>Alexandrium</taxon>
    </lineage>
</organism>
<accession>A0A7S4QK57</accession>
<protein>
    <submittedName>
        <fullName evidence="3">Uncharacterized protein</fullName>
    </submittedName>
</protein>
<proteinExistence type="predicted"/>
<sequence length="439" mass="46847">MAVRGLLLWSALPALGAATAPAGAAPVVSDVTSLVQSHDLLGAAAKTKARGDRSNPGMMPQFVAPGGYWMLSQGRQDAHSAMDKSIVFMTNYSAAARAYPDFVIPAAGTAANATGSAKKALGELKGALAVLKRNLTGYQKSLATVLGNIAQQRDLPFQEKWKGAMHDVITSLQRHRNFLAGIGAASQFCPKTTEFIKDFQLTGENYTRLLGKAMAALPPPQPMGNGIGFNPLALEAKREMYNVSKIMMERLVGQVNRLIPEYLNATKACEWGPAPNATASSEAGAPVPPPVLQQPATTQPPQKPRSAKKKTPWPDVAPDSTADPQQDQAGQPAQQEAQPQQPPQPQQQPQQQPPQQQPAPQELPPQQLPQLDASSEQPTSQQPEQQQLPQPELAQPAPEQPSEQTPKLSESQEQRSSAPRRTWAVGVAAAVVVALPSLC</sequence>
<evidence type="ECO:0000256" key="2">
    <source>
        <dbReference type="SAM" id="SignalP"/>
    </source>
</evidence>
<dbReference type="AlphaFoldDB" id="A0A7S4QK57"/>
<keyword evidence="2" id="KW-0732">Signal</keyword>
<feature type="compositionally biased region" description="Low complexity" evidence="1">
    <location>
        <begin position="322"/>
        <end position="339"/>
    </location>
</feature>
<dbReference type="EMBL" id="HBNR01031779">
    <property type="protein sequence ID" value="CAE4586118.1"/>
    <property type="molecule type" value="Transcribed_RNA"/>
</dbReference>
<evidence type="ECO:0000256" key="1">
    <source>
        <dbReference type="SAM" id="MobiDB-lite"/>
    </source>
</evidence>
<evidence type="ECO:0000313" key="3">
    <source>
        <dbReference type="EMBL" id="CAE4586118.1"/>
    </source>
</evidence>